<dbReference type="GO" id="GO:0005525">
    <property type="term" value="F:GTP binding"/>
    <property type="evidence" value="ECO:0007669"/>
    <property type="project" value="InterPro"/>
</dbReference>
<keyword evidence="2" id="KW-0175">Coiled coil</keyword>
<reference evidence="7" key="2">
    <citation type="submission" date="2020-04" db="EMBL/GenBank/DDBJ databases">
        <authorList>
            <consortium name="NCBI Genome Project"/>
        </authorList>
    </citation>
    <scope>NUCLEOTIDE SEQUENCE</scope>
    <source>
        <strain evidence="7">CBS 304.34</strain>
    </source>
</reference>
<evidence type="ECO:0000313" key="6">
    <source>
        <dbReference type="Proteomes" id="UP000504636"/>
    </source>
</evidence>
<dbReference type="InterPro" id="IPR006703">
    <property type="entry name" value="G_AIG1"/>
</dbReference>
<proteinExistence type="predicted"/>
<feature type="coiled-coil region" evidence="2">
    <location>
        <begin position="293"/>
        <end position="320"/>
    </location>
</feature>
<dbReference type="InterPro" id="IPR027417">
    <property type="entry name" value="P-loop_NTPase"/>
</dbReference>
<dbReference type="RefSeq" id="XP_033579591.1">
    <property type="nucleotide sequence ID" value="XM_033727866.1"/>
</dbReference>
<dbReference type="EMBL" id="MU003697">
    <property type="protein sequence ID" value="KAF2812627.1"/>
    <property type="molecule type" value="Genomic_DNA"/>
</dbReference>
<dbReference type="AlphaFoldDB" id="A0A6A6YXH3"/>
<feature type="region of interest" description="Disordered" evidence="3">
    <location>
        <begin position="17"/>
        <end position="49"/>
    </location>
</feature>
<evidence type="ECO:0000256" key="3">
    <source>
        <dbReference type="SAM" id="MobiDB-lite"/>
    </source>
</evidence>
<dbReference type="SUPFAM" id="SSF52540">
    <property type="entry name" value="P-loop containing nucleoside triphosphate hydrolases"/>
    <property type="match status" value="1"/>
</dbReference>
<dbReference type="Gene3D" id="3.40.50.300">
    <property type="entry name" value="P-loop containing nucleotide triphosphate hydrolases"/>
    <property type="match status" value="1"/>
</dbReference>
<accession>A0A6A6YXH3</accession>
<feature type="domain" description="AIG1-type G" evidence="4">
    <location>
        <begin position="58"/>
        <end position="266"/>
    </location>
</feature>
<evidence type="ECO:0000256" key="1">
    <source>
        <dbReference type="ARBA" id="ARBA00022741"/>
    </source>
</evidence>
<evidence type="ECO:0000259" key="4">
    <source>
        <dbReference type="Pfam" id="PF04548"/>
    </source>
</evidence>
<keyword evidence="6" id="KW-1185">Reference proteome</keyword>
<sequence>MVKWRIRSFRPAVSARRISSGGDLQDNPASTRPRVRSSSQRPEDRTLSFDVPGPEYMILVMGVTGSGKSSFINLLEDDSVSVGRNLRSRNASMSSPLHDLVTLIVPDTKSCTAVKTKIGQTIVTVVDTPGFNDDEDSDGKIFAKITRFLSTQYRLGILLKGIIWLQKIDDNKFTGSARRYMDILTQMCGDDASPNIALVTTMWEKVKGTDGLGLGLERDEELRQHYWSTLVDGGSCVFQMYTRSRDRAEAIVATLLKKADVVLQIQRELFDDHQRLDRTCAGKMVSSALEERIFEKLQTIRTLREQLEDAERRKNDRKRDRIRKQLDAQLDEHAIQMRTREELRCQPDDETDEKIKEANDKKEGGWKSRIQLFAGVMGPLVSLAVNLALNFAGA</sequence>
<dbReference type="OrthoDB" id="8954335at2759"/>
<reference evidence="5 7" key="1">
    <citation type="journal article" date="2020" name="Stud. Mycol.">
        <title>101 Dothideomycetes genomes: a test case for predicting lifestyles and emergence of pathogens.</title>
        <authorList>
            <person name="Haridas S."/>
            <person name="Albert R."/>
            <person name="Binder M."/>
            <person name="Bloem J."/>
            <person name="Labutti K."/>
            <person name="Salamov A."/>
            <person name="Andreopoulos B."/>
            <person name="Baker S."/>
            <person name="Barry K."/>
            <person name="Bills G."/>
            <person name="Bluhm B."/>
            <person name="Cannon C."/>
            <person name="Castanera R."/>
            <person name="Culley D."/>
            <person name="Daum C."/>
            <person name="Ezra D."/>
            <person name="Gonzalez J."/>
            <person name="Henrissat B."/>
            <person name="Kuo A."/>
            <person name="Liang C."/>
            <person name="Lipzen A."/>
            <person name="Lutzoni F."/>
            <person name="Magnuson J."/>
            <person name="Mondo S."/>
            <person name="Nolan M."/>
            <person name="Ohm R."/>
            <person name="Pangilinan J."/>
            <person name="Park H.-J."/>
            <person name="Ramirez L."/>
            <person name="Alfaro M."/>
            <person name="Sun H."/>
            <person name="Tritt A."/>
            <person name="Yoshinaga Y."/>
            <person name="Zwiers L.-H."/>
            <person name="Turgeon B."/>
            <person name="Goodwin S."/>
            <person name="Spatafora J."/>
            <person name="Crous P."/>
            <person name="Grigoriev I."/>
        </authorList>
    </citation>
    <scope>NUCLEOTIDE SEQUENCE</scope>
    <source>
        <strain evidence="5 7">CBS 304.34</strain>
    </source>
</reference>
<gene>
    <name evidence="5 7" type="ORF">BDZ99DRAFT_569273</name>
</gene>
<dbReference type="Proteomes" id="UP000504636">
    <property type="component" value="Unplaced"/>
</dbReference>
<dbReference type="Pfam" id="PF04548">
    <property type="entry name" value="AIG1"/>
    <property type="match status" value="1"/>
</dbReference>
<protein>
    <recommendedName>
        <fullName evidence="4">AIG1-type G domain-containing protein</fullName>
    </recommendedName>
</protein>
<keyword evidence="1" id="KW-0547">Nucleotide-binding</keyword>
<dbReference type="GeneID" id="54468759"/>
<reference evidence="7" key="3">
    <citation type="submission" date="2025-04" db="UniProtKB">
        <authorList>
            <consortium name="RefSeq"/>
        </authorList>
    </citation>
    <scope>IDENTIFICATION</scope>
    <source>
        <strain evidence="7">CBS 304.34</strain>
    </source>
</reference>
<organism evidence="5">
    <name type="scientific">Mytilinidion resinicola</name>
    <dbReference type="NCBI Taxonomy" id="574789"/>
    <lineage>
        <taxon>Eukaryota</taxon>
        <taxon>Fungi</taxon>
        <taxon>Dikarya</taxon>
        <taxon>Ascomycota</taxon>
        <taxon>Pezizomycotina</taxon>
        <taxon>Dothideomycetes</taxon>
        <taxon>Pleosporomycetidae</taxon>
        <taxon>Mytilinidiales</taxon>
        <taxon>Mytilinidiaceae</taxon>
        <taxon>Mytilinidion</taxon>
    </lineage>
</organism>
<name>A0A6A6YXH3_9PEZI</name>
<evidence type="ECO:0000313" key="5">
    <source>
        <dbReference type="EMBL" id="KAF2812627.1"/>
    </source>
</evidence>
<evidence type="ECO:0000256" key="2">
    <source>
        <dbReference type="SAM" id="Coils"/>
    </source>
</evidence>
<evidence type="ECO:0000313" key="7">
    <source>
        <dbReference type="RefSeq" id="XP_033579591.1"/>
    </source>
</evidence>